<dbReference type="Pfam" id="PF09812">
    <property type="entry name" value="MRP-L28"/>
    <property type="match status" value="1"/>
</dbReference>
<keyword evidence="3" id="KW-0809">Transit peptide</keyword>
<dbReference type="PANTHER" id="PTHR39150">
    <property type="entry name" value="54S RIBOSOMAL PROTEIN L28, MITOCHONDRIAL"/>
    <property type="match status" value="1"/>
</dbReference>
<dbReference type="GO" id="GO:0005840">
    <property type="term" value="C:ribosome"/>
    <property type="evidence" value="ECO:0007669"/>
    <property type="project" value="UniProtKB-KW"/>
</dbReference>
<evidence type="ECO:0000256" key="5">
    <source>
        <dbReference type="ARBA" id="ARBA00023128"/>
    </source>
</evidence>
<evidence type="ECO:0000313" key="9">
    <source>
        <dbReference type="EMBL" id="CDS07243.1"/>
    </source>
</evidence>
<evidence type="ECO:0000256" key="6">
    <source>
        <dbReference type="ARBA" id="ARBA00023274"/>
    </source>
</evidence>
<keyword evidence="5" id="KW-0496">Mitochondrion</keyword>
<gene>
    <name evidence="9" type="ORF">LRAMOSA01192</name>
</gene>
<sequence length="141" mass="16397">MSCAVNRFCRIPSQQVRRISSRPAGSTSTNNDPRLEVIRRVLFEPPAREKLISLEGEAAEQHETIEQAWKLHQMRQREQKQRTTERQFRAMHAAMTELEKTSDRLYKGAIVKSRHITYPKQAKIPSETPSPQGWDYAYKST</sequence>
<dbReference type="InterPro" id="IPR042831">
    <property type="entry name" value="Ribosomal_mL40_fung"/>
</dbReference>
<evidence type="ECO:0000256" key="4">
    <source>
        <dbReference type="ARBA" id="ARBA00022980"/>
    </source>
</evidence>
<evidence type="ECO:0000256" key="2">
    <source>
        <dbReference type="ARBA" id="ARBA00009360"/>
    </source>
</evidence>
<proteinExistence type="inferred from homology"/>
<dbReference type="GO" id="GO:1990904">
    <property type="term" value="C:ribonucleoprotein complex"/>
    <property type="evidence" value="ECO:0007669"/>
    <property type="project" value="UniProtKB-KW"/>
</dbReference>
<dbReference type="PANTHER" id="PTHR39150:SF1">
    <property type="entry name" value="LARGE RIBOSOMAL SUBUNIT PROTEIN ML40"/>
    <property type="match status" value="1"/>
</dbReference>
<evidence type="ECO:0000256" key="7">
    <source>
        <dbReference type="ARBA" id="ARBA00035192"/>
    </source>
</evidence>
<organism evidence="9">
    <name type="scientific">Lichtheimia ramosa</name>
    <dbReference type="NCBI Taxonomy" id="688394"/>
    <lineage>
        <taxon>Eukaryota</taxon>
        <taxon>Fungi</taxon>
        <taxon>Fungi incertae sedis</taxon>
        <taxon>Mucoromycota</taxon>
        <taxon>Mucoromycotina</taxon>
        <taxon>Mucoromycetes</taxon>
        <taxon>Mucorales</taxon>
        <taxon>Lichtheimiaceae</taxon>
        <taxon>Lichtheimia</taxon>
    </lineage>
</organism>
<dbReference type="InterPro" id="IPR019192">
    <property type="entry name" value="Ribosomal_mL40"/>
</dbReference>
<accession>A0A077WJJ0</accession>
<dbReference type="EMBL" id="LK023324">
    <property type="protein sequence ID" value="CDS07243.1"/>
    <property type="molecule type" value="Genomic_DNA"/>
</dbReference>
<reference evidence="9" key="1">
    <citation type="journal article" date="2014" name="Genome Announc.">
        <title>De novo whole-genome sequence and genome annotation of Lichtheimia ramosa.</title>
        <authorList>
            <person name="Linde J."/>
            <person name="Schwartze V."/>
            <person name="Binder U."/>
            <person name="Lass-Florl C."/>
            <person name="Voigt K."/>
            <person name="Horn F."/>
        </authorList>
    </citation>
    <scope>NUCLEOTIDE SEQUENCE</scope>
    <source>
        <strain evidence="9">JMRC FSU:6197</strain>
    </source>
</reference>
<name>A0A077WJJ0_9FUNG</name>
<keyword evidence="6" id="KW-0687">Ribonucleoprotein</keyword>
<protein>
    <recommendedName>
        <fullName evidence="7">Large ribosomal subunit protein mL40</fullName>
    </recommendedName>
</protein>
<comment type="similarity">
    <text evidence="2">Belongs to the mitochondrion-specific ribosomal protein mL40 family.</text>
</comment>
<dbReference type="Gene3D" id="6.10.250.3440">
    <property type="match status" value="1"/>
</dbReference>
<dbReference type="GO" id="GO:0003735">
    <property type="term" value="F:structural constituent of ribosome"/>
    <property type="evidence" value="ECO:0007669"/>
    <property type="project" value="InterPro"/>
</dbReference>
<dbReference type="GO" id="GO:0032543">
    <property type="term" value="P:mitochondrial translation"/>
    <property type="evidence" value="ECO:0007669"/>
    <property type="project" value="InterPro"/>
</dbReference>
<dbReference type="AlphaFoldDB" id="A0A077WJJ0"/>
<keyword evidence="4" id="KW-0689">Ribosomal protein</keyword>
<evidence type="ECO:0000256" key="3">
    <source>
        <dbReference type="ARBA" id="ARBA00022946"/>
    </source>
</evidence>
<comment type="subcellular location">
    <subcellularLocation>
        <location evidence="1">Mitochondrion</location>
    </subcellularLocation>
</comment>
<feature type="region of interest" description="Disordered" evidence="8">
    <location>
        <begin position="121"/>
        <end position="141"/>
    </location>
</feature>
<dbReference type="OrthoDB" id="2098203at2759"/>
<dbReference type="GO" id="GO:0005739">
    <property type="term" value="C:mitochondrion"/>
    <property type="evidence" value="ECO:0007669"/>
    <property type="project" value="UniProtKB-SubCell"/>
</dbReference>
<evidence type="ECO:0000256" key="8">
    <source>
        <dbReference type="SAM" id="MobiDB-lite"/>
    </source>
</evidence>
<evidence type="ECO:0000256" key="1">
    <source>
        <dbReference type="ARBA" id="ARBA00004173"/>
    </source>
</evidence>